<proteinExistence type="predicted"/>
<evidence type="ECO:0000313" key="1">
    <source>
        <dbReference type="EMBL" id="JAH33409.1"/>
    </source>
</evidence>
<organism evidence="1">
    <name type="scientific">Anguilla anguilla</name>
    <name type="common">European freshwater eel</name>
    <name type="synonym">Muraena anguilla</name>
    <dbReference type="NCBI Taxonomy" id="7936"/>
    <lineage>
        <taxon>Eukaryota</taxon>
        <taxon>Metazoa</taxon>
        <taxon>Chordata</taxon>
        <taxon>Craniata</taxon>
        <taxon>Vertebrata</taxon>
        <taxon>Euteleostomi</taxon>
        <taxon>Actinopterygii</taxon>
        <taxon>Neopterygii</taxon>
        <taxon>Teleostei</taxon>
        <taxon>Anguilliformes</taxon>
        <taxon>Anguillidae</taxon>
        <taxon>Anguilla</taxon>
    </lineage>
</organism>
<name>A0A0E9RW59_ANGAN</name>
<accession>A0A0E9RW59</accession>
<dbReference type="EMBL" id="GBXM01075168">
    <property type="protein sequence ID" value="JAH33409.1"/>
    <property type="molecule type" value="Transcribed_RNA"/>
</dbReference>
<sequence length="52" mass="6125">MGPVVTQCFCPHQKQHAVSHIAHPRVRTFFHFVFQLTRPHLMNELLHDMCSN</sequence>
<reference evidence="1" key="1">
    <citation type="submission" date="2014-11" db="EMBL/GenBank/DDBJ databases">
        <authorList>
            <person name="Amaro Gonzalez C."/>
        </authorList>
    </citation>
    <scope>NUCLEOTIDE SEQUENCE</scope>
</reference>
<reference evidence="1" key="2">
    <citation type="journal article" date="2015" name="Fish Shellfish Immunol.">
        <title>Early steps in the European eel (Anguilla anguilla)-Vibrio vulnificus interaction in the gills: Role of the RtxA13 toxin.</title>
        <authorList>
            <person name="Callol A."/>
            <person name="Pajuelo D."/>
            <person name="Ebbesson L."/>
            <person name="Teles M."/>
            <person name="MacKenzie S."/>
            <person name="Amaro C."/>
        </authorList>
    </citation>
    <scope>NUCLEOTIDE SEQUENCE</scope>
</reference>
<dbReference type="AlphaFoldDB" id="A0A0E9RW59"/>
<protein>
    <submittedName>
        <fullName evidence="1">Uncharacterized protein</fullName>
    </submittedName>
</protein>